<dbReference type="InterPro" id="IPR050553">
    <property type="entry name" value="Thioredoxin_ResA/DsbE_sf"/>
</dbReference>
<dbReference type="SUPFAM" id="SSF52833">
    <property type="entry name" value="Thioredoxin-like"/>
    <property type="match status" value="1"/>
</dbReference>
<feature type="domain" description="Thioredoxin" evidence="2">
    <location>
        <begin position="59"/>
        <end position="200"/>
    </location>
</feature>
<dbReference type="Pfam" id="PF00578">
    <property type="entry name" value="AhpC-TSA"/>
    <property type="match status" value="1"/>
</dbReference>
<feature type="transmembrane region" description="Helical" evidence="1">
    <location>
        <begin position="32"/>
        <end position="52"/>
    </location>
</feature>
<evidence type="ECO:0000259" key="2">
    <source>
        <dbReference type="PROSITE" id="PS51352"/>
    </source>
</evidence>
<dbReference type="InterPro" id="IPR013766">
    <property type="entry name" value="Thioredoxin_domain"/>
</dbReference>
<dbReference type="GO" id="GO:0016209">
    <property type="term" value="F:antioxidant activity"/>
    <property type="evidence" value="ECO:0007669"/>
    <property type="project" value="InterPro"/>
</dbReference>
<comment type="caution">
    <text evidence="3">The sequence shown here is derived from an EMBL/GenBank/DDBJ whole genome shotgun (WGS) entry which is preliminary data.</text>
</comment>
<dbReference type="EMBL" id="LAZR01024560">
    <property type="protein sequence ID" value="KKL74731.1"/>
    <property type="molecule type" value="Genomic_DNA"/>
</dbReference>
<organism evidence="3">
    <name type="scientific">marine sediment metagenome</name>
    <dbReference type="NCBI Taxonomy" id="412755"/>
    <lineage>
        <taxon>unclassified sequences</taxon>
        <taxon>metagenomes</taxon>
        <taxon>ecological metagenomes</taxon>
    </lineage>
</organism>
<keyword evidence="1" id="KW-0472">Membrane</keyword>
<protein>
    <recommendedName>
        <fullName evidence="2">Thioredoxin domain-containing protein</fullName>
    </recommendedName>
</protein>
<dbReference type="PROSITE" id="PS51352">
    <property type="entry name" value="THIOREDOXIN_2"/>
    <property type="match status" value="1"/>
</dbReference>
<sequence>MPKHNPKEARDVKKRNNSRIAKKEGKALSKKLTPIYIIIGVIFIAIAIGITFDYAGRNVEEDLNYPGISFQTIDGSTIKLSSYQGKVVLLYFFYLNCPICKTSDPFLATIEDDYSSSQLYILTITIDPADSDGGLYNWRENLNANWNIVRDDISHSYSSPWNIAYTPTAIVIDQNGNTVNKIVGTDDFYSKVTATIDALL</sequence>
<reference evidence="3" key="1">
    <citation type="journal article" date="2015" name="Nature">
        <title>Complex archaea that bridge the gap between prokaryotes and eukaryotes.</title>
        <authorList>
            <person name="Spang A."/>
            <person name="Saw J.H."/>
            <person name="Jorgensen S.L."/>
            <person name="Zaremba-Niedzwiedzka K."/>
            <person name="Martijn J."/>
            <person name="Lind A.E."/>
            <person name="van Eijk R."/>
            <person name="Schleper C."/>
            <person name="Guy L."/>
            <person name="Ettema T.J."/>
        </authorList>
    </citation>
    <scope>NUCLEOTIDE SEQUENCE</scope>
</reference>
<gene>
    <name evidence="3" type="ORF">LCGC14_2061970</name>
</gene>
<keyword evidence="1" id="KW-1133">Transmembrane helix</keyword>
<dbReference type="CDD" id="cd02966">
    <property type="entry name" value="TlpA_like_family"/>
    <property type="match status" value="1"/>
</dbReference>
<name>A0A0F9F8A6_9ZZZZ</name>
<dbReference type="PANTHER" id="PTHR42852:SF17">
    <property type="entry name" value="THIOREDOXIN-LIKE PROTEIN HI_1115"/>
    <property type="match status" value="1"/>
</dbReference>
<evidence type="ECO:0000313" key="3">
    <source>
        <dbReference type="EMBL" id="KKL74731.1"/>
    </source>
</evidence>
<dbReference type="InterPro" id="IPR000866">
    <property type="entry name" value="AhpC/TSA"/>
</dbReference>
<accession>A0A0F9F8A6</accession>
<dbReference type="PANTHER" id="PTHR42852">
    <property type="entry name" value="THIOL:DISULFIDE INTERCHANGE PROTEIN DSBE"/>
    <property type="match status" value="1"/>
</dbReference>
<dbReference type="AlphaFoldDB" id="A0A0F9F8A6"/>
<dbReference type="GO" id="GO:0016491">
    <property type="term" value="F:oxidoreductase activity"/>
    <property type="evidence" value="ECO:0007669"/>
    <property type="project" value="InterPro"/>
</dbReference>
<proteinExistence type="predicted"/>
<evidence type="ECO:0000256" key="1">
    <source>
        <dbReference type="SAM" id="Phobius"/>
    </source>
</evidence>
<dbReference type="InterPro" id="IPR036249">
    <property type="entry name" value="Thioredoxin-like_sf"/>
</dbReference>
<dbReference type="Gene3D" id="3.40.30.10">
    <property type="entry name" value="Glutaredoxin"/>
    <property type="match status" value="1"/>
</dbReference>
<keyword evidence="1" id="KW-0812">Transmembrane</keyword>